<keyword evidence="5" id="KW-1185">Reference proteome</keyword>
<feature type="region of interest" description="Disordered" evidence="2">
    <location>
        <begin position="219"/>
        <end position="260"/>
    </location>
</feature>
<reference evidence="4" key="1">
    <citation type="submission" date="2021-04" db="EMBL/GenBank/DDBJ databases">
        <authorList>
            <person name="Chebbi M.A.C M."/>
        </authorList>
    </citation>
    <scope>NUCLEOTIDE SEQUENCE</scope>
</reference>
<dbReference type="InterPro" id="IPR036875">
    <property type="entry name" value="Znf_CCHC_sf"/>
</dbReference>
<feature type="compositionally biased region" description="Polar residues" evidence="2">
    <location>
        <begin position="222"/>
        <end position="247"/>
    </location>
</feature>
<keyword evidence="1" id="KW-0862">Zinc</keyword>
<name>A0A8J2HE11_COTCN</name>
<evidence type="ECO:0000256" key="1">
    <source>
        <dbReference type="PROSITE-ProRule" id="PRU00047"/>
    </source>
</evidence>
<dbReference type="Pfam" id="PF03732">
    <property type="entry name" value="Retrotrans_gag"/>
    <property type="match status" value="1"/>
</dbReference>
<proteinExistence type="predicted"/>
<evidence type="ECO:0000259" key="3">
    <source>
        <dbReference type="PROSITE" id="PS50158"/>
    </source>
</evidence>
<dbReference type="PROSITE" id="PS50158">
    <property type="entry name" value="ZF_CCHC"/>
    <property type="match status" value="1"/>
</dbReference>
<accession>A0A8J2HE11</accession>
<dbReference type="AlphaFoldDB" id="A0A8J2HE11"/>
<evidence type="ECO:0000313" key="5">
    <source>
        <dbReference type="Proteomes" id="UP000786811"/>
    </source>
</evidence>
<dbReference type="SUPFAM" id="SSF57756">
    <property type="entry name" value="Retrovirus zinc finger-like domains"/>
    <property type="match status" value="1"/>
</dbReference>
<dbReference type="GO" id="GO:0003676">
    <property type="term" value="F:nucleic acid binding"/>
    <property type="evidence" value="ECO:0007669"/>
    <property type="project" value="InterPro"/>
</dbReference>
<dbReference type="InterPro" id="IPR001878">
    <property type="entry name" value="Znf_CCHC"/>
</dbReference>
<feature type="region of interest" description="Disordered" evidence="2">
    <location>
        <begin position="136"/>
        <end position="162"/>
    </location>
</feature>
<protein>
    <recommendedName>
        <fullName evidence="3">CCHC-type domain-containing protein</fullName>
    </recommendedName>
</protein>
<sequence>MAESYGFEMDHLLPCIPILLREKALLWCRNNKRDWVSWEDFVSDLKSFYLPPGLELELEEQIQNSVQVATESAAEYATRLQTLMRRYGQMSNSARLTRLYQNMRPEYRRYMKRTEFANVPGLLRLAREYEQLVAQEKPPAVKETKQTARKPETSFNRKPAKPVEPAPVEIFEYNWRECCWRCRQKGHTREQCTNQAVKFCRRCGKLDVYSRDCCPYPGNAARTGTRSQNRPVTSQGAPPQGKNTAPTNPEPQAGTSSQQH</sequence>
<dbReference type="InterPro" id="IPR005162">
    <property type="entry name" value="Retrotrans_gag_dom"/>
</dbReference>
<dbReference type="GO" id="GO:0008270">
    <property type="term" value="F:zinc ion binding"/>
    <property type="evidence" value="ECO:0007669"/>
    <property type="project" value="UniProtKB-KW"/>
</dbReference>
<comment type="caution">
    <text evidence="4">The sequence shown here is derived from an EMBL/GenBank/DDBJ whole genome shotgun (WGS) entry which is preliminary data.</text>
</comment>
<organism evidence="4 5">
    <name type="scientific">Cotesia congregata</name>
    <name type="common">Parasitoid wasp</name>
    <name type="synonym">Apanteles congregatus</name>
    <dbReference type="NCBI Taxonomy" id="51543"/>
    <lineage>
        <taxon>Eukaryota</taxon>
        <taxon>Metazoa</taxon>
        <taxon>Ecdysozoa</taxon>
        <taxon>Arthropoda</taxon>
        <taxon>Hexapoda</taxon>
        <taxon>Insecta</taxon>
        <taxon>Pterygota</taxon>
        <taxon>Neoptera</taxon>
        <taxon>Endopterygota</taxon>
        <taxon>Hymenoptera</taxon>
        <taxon>Apocrita</taxon>
        <taxon>Ichneumonoidea</taxon>
        <taxon>Braconidae</taxon>
        <taxon>Microgastrinae</taxon>
        <taxon>Cotesia</taxon>
    </lineage>
</organism>
<feature type="domain" description="CCHC-type" evidence="3">
    <location>
        <begin position="179"/>
        <end position="194"/>
    </location>
</feature>
<feature type="compositionally biased region" description="Basic and acidic residues" evidence="2">
    <location>
        <begin position="139"/>
        <end position="152"/>
    </location>
</feature>
<evidence type="ECO:0000256" key="2">
    <source>
        <dbReference type="SAM" id="MobiDB-lite"/>
    </source>
</evidence>
<gene>
    <name evidence="4" type="ORF">HICCMSTLAB_LOCUS8203</name>
</gene>
<keyword evidence="1" id="KW-0479">Metal-binding</keyword>
<dbReference type="Proteomes" id="UP000786811">
    <property type="component" value="Unassembled WGS sequence"/>
</dbReference>
<dbReference type="OrthoDB" id="7700824at2759"/>
<dbReference type="EMBL" id="CAJNRD030001121">
    <property type="protein sequence ID" value="CAG5096425.1"/>
    <property type="molecule type" value="Genomic_DNA"/>
</dbReference>
<keyword evidence="1" id="KW-0863">Zinc-finger</keyword>
<evidence type="ECO:0000313" key="4">
    <source>
        <dbReference type="EMBL" id="CAG5096425.1"/>
    </source>
</evidence>
<dbReference type="Gene3D" id="4.10.60.10">
    <property type="entry name" value="Zinc finger, CCHC-type"/>
    <property type="match status" value="1"/>
</dbReference>